<feature type="signal peptide" evidence="4">
    <location>
        <begin position="1"/>
        <end position="25"/>
    </location>
</feature>
<organism evidence="6 7">
    <name type="scientific">Vibrio ruber (strain DSM 16370 / JCM 11486 / BCRC 17186 / CECT 7878 / LMG 23124 / VR1)</name>
    <dbReference type="NCBI Taxonomy" id="1123498"/>
    <lineage>
        <taxon>Bacteria</taxon>
        <taxon>Pseudomonadati</taxon>
        <taxon>Pseudomonadota</taxon>
        <taxon>Gammaproteobacteria</taxon>
        <taxon>Vibrionales</taxon>
        <taxon>Vibrionaceae</taxon>
        <taxon>Vibrio</taxon>
    </lineage>
</organism>
<proteinExistence type="inferred from homology"/>
<evidence type="ECO:0000256" key="1">
    <source>
        <dbReference type="ARBA" id="ARBA00004418"/>
    </source>
</evidence>
<keyword evidence="7" id="KW-1185">Reference proteome</keyword>
<dbReference type="AlphaFoldDB" id="A0A1R4LD43"/>
<evidence type="ECO:0000313" key="7">
    <source>
        <dbReference type="Proteomes" id="UP000188276"/>
    </source>
</evidence>
<comment type="subcellular location">
    <subcellularLocation>
        <location evidence="1">Periplasm</location>
    </subcellularLocation>
</comment>
<protein>
    <recommendedName>
        <fullName evidence="3">Autoinducer 2-binding periplasmic protein LuxP</fullName>
    </recommendedName>
</protein>
<dbReference type="PANTHER" id="PTHR30036">
    <property type="entry name" value="D-XYLOSE-BINDING PERIPLASMIC PROTEIN"/>
    <property type="match status" value="1"/>
</dbReference>
<dbReference type="OrthoDB" id="9781890at2"/>
<accession>A0A1R4LD43</accession>
<dbReference type="SUPFAM" id="SSF53822">
    <property type="entry name" value="Periplasmic binding protein-like I"/>
    <property type="match status" value="1"/>
</dbReference>
<comment type="similarity">
    <text evidence="2">Belongs to the bacterial solute-binding protein 2 family.</text>
</comment>
<keyword evidence="4" id="KW-0732">Signal</keyword>
<dbReference type="Pfam" id="PF13407">
    <property type="entry name" value="Peripla_BP_4"/>
    <property type="match status" value="1"/>
</dbReference>
<dbReference type="Gene3D" id="3.40.50.2300">
    <property type="match status" value="2"/>
</dbReference>
<dbReference type="Proteomes" id="UP000188276">
    <property type="component" value="Unassembled WGS sequence"/>
</dbReference>
<evidence type="ECO:0000256" key="4">
    <source>
        <dbReference type="SAM" id="SignalP"/>
    </source>
</evidence>
<feature type="domain" description="Periplasmic binding protein" evidence="5">
    <location>
        <begin position="30"/>
        <end position="287"/>
    </location>
</feature>
<evidence type="ECO:0000256" key="2">
    <source>
        <dbReference type="ARBA" id="ARBA00007639"/>
    </source>
</evidence>
<dbReference type="PANTHER" id="PTHR30036:SF7">
    <property type="entry name" value="ABC TRANSPORTER PERIPLASMIC-BINDING PROTEIN YPHF"/>
    <property type="match status" value="1"/>
</dbReference>
<dbReference type="InterPro" id="IPR028082">
    <property type="entry name" value="Peripla_BP_I"/>
</dbReference>
<dbReference type="STRING" id="1123498.VR7878_00777"/>
<name>A0A1R4LD43_VIBR1</name>
<evidence type="ECO:0000259" key="5">
    <source>
        <dbReference type="Pfam" id="PF13407"/>
    </source>
</evidence>
<dbReference type="GO" id="GO:0055085">
    <property type="term" value="P:transmembrane transport"/>
    <property type="evidence" value="ECO:0007669"/>
    <property type="project" value="UniProtKB-ARBA"/>
</dbReference>
<evidence type="ECO:0000313" key="6">
    <source>
        <dbReference type="EMBL" id="SJN54448.1"/>
    </source>
</evidence>
<reference evidence="7" key="1">
    <citation type="submission" date="2017-02" db="EMBL/GenBank/DDBJ databases">
        <authorList>
            <person name="Rodrigo-Torres L."/>
            <person name="Arahal R.D."/>
            <person name="Lucena T."/>
        </authorList>
    </citation>
    <scope>NUCLEOTIDE SEQUENCE [LARGE SCALE GENOMIC DNA]</scope>
    <source>
        <strain evidence="7">CECT 7878</strain>
    </source>
</reference>
<dbReference type="RefSeq" id="WP_077333616.1">
    <property type="nucleotide sequence ID" value="NZ_FULE01000013.1"/>
</dbReference>
<dbReference type="InterPro" id="IPR025997">
    <property type="entry name" value="SBP_2_dom"/>
</dbReference>
<feature type="chain" id="PRO_5013363220" description="Autoinducer 2-binding periplasmic protein LuxP" evidence="4">
    <location>
        <begin position="26"/>
        <end position="327"/>
    </location>
</feature>
<evidence type="ECO:0000256" key="3">
    <source>
        <dbReference type="ARBA" id="ARBA00022181"/>
    </source>
</evidence>
<gene>
    <name evidence="6" type="primary">lsrB</name>
    <name evidence="6" type="ORF">VR7878_00777</name>
</gene>
<dbReference type="GO" id="GO:0030288">
    <property type="term" value="C:outer membrane-bounded periplasmic space"/>
    <property type="evidence" value="ECO:0007669"/>
    <property type="project" value="TreeGrafter"/>
</dbReference>
<dbReference type="EMBL" id="FULE01000013">
    <property type="protein sequence ID" value="SJN54448.1"/>
    <property type="molecule type" value="Genomic_DNA"/>
</dbReference>
<dbReference type="InterPro" id="IPR050555">
    <property type="entry name" value="Bact_Solute-Bind_Prot2"/>
</dbReference>
<dbReference type="GO" id="GO:0030246">
    <property type="term" value="F:carbohydrate binding"/>
    <property type="evidence" value="ECO:0007669"/>
    <property type="project" value="TreeGrafter"/>
</dbReference>
<sequence>MKEITKKAIKITLLSLLFSSASALAKDYEIVNVVKVAGIPWFNQMEKGVSRAADVLHVHARQLGPATPDPAQQVKIIEDLIAKGVDAITVVPNDVKVLEPVFKKAKEKGIVVLTHEAPDGHGADWDIETIDNQAYAKATMDELAHQMGGKGGYAIYVGSLTVPLHNNWANLAIAYQKKAYPDMYEVTDRMPVAESIDASYAATNDLMKAHPDMKGIISYGSLGGIGAGQVIKKKRAKDKIAVVGIMMPGQAAPYLMTGDIDKGFLWNPADAGFALVAVAKDILDGKDISKGLDVPTLGKAEIDTQAKVIKFNKILEVDKSNATKLGF</sequence>